<dbReference type="AlphaFoldDB" id="A0A8J7CTU0"/>
<gene>
    <name evidence="2" type="ORF">ICN82_02070</name>
</gene>
<sequence length="198" mass="22330">MLATLALAVLCAGPVAAQPAPDPSWPCIQRKVPRLSPGLMWARPLPQIKLDAETAAEAADVVSRLVLRRAPPEEARPALDAFAQRHGDGPEMMGYLFSESFERLSQLRGRIMRGIEDYAESQIALSARIERNRREMERLMAAPEPDFDRVDALERQVMWDERVFADRQQSLTYVCETPVLLEKRLYAISRMLEARIGG</sequence>
<feature type="chain" id="PRO_5035313986" evidence="1">
    <location>
        <begin position="18"/>
        <end position="198"/>
    </location>
</feature>
<keyword evidence="1" id="KW-0732">Signal</keyword>
<dbReference type="Proteomes" id="UP000609121">
    <property type="component" value="Unassembled WGS sequence"/>
</dbReference>
<feature type="signal peptide" evidence="1">
    <location>
        <begin position="1"/>
        <end position="17"/>
    </location>
</feature>
<organism evidence="2 3">
    <name type="scientific">Mangrovicoccus algicola</name>
    <dbReference type="NCBI Taxonomy" id="2771008"/>
    <lineage>
        <taxon>Bacteria</taxon>
        <taxon>Pseudomonadati</taxon>
        <taxon>Pseudomonadota</taxon>
        <taxon>Alphaproteobacteria</taxon>
        <taxon>Rhodobacterales</taxon>
        <taxon>Paracoccaceae</taxon>
        <taxon>Mangrovicoccus</taxon>
    </lineage>
</organism>
<reference evidence="2" key="1">
    <citation type="submission" date="2020-09" db="EMBL/GenBank/DDBJ databases">
        <title>A novel bacterium of genus Mangrovicoccus, isolated from South China Sea.</title>
        <authorList>
            <person name="Huang H."/>
            <person name="Mo K."/>
            <person name="Hu Y."/>
        </authorList>
    </citation>
    <scope>NUCLEOTIDE SEQUENCE</scope>
    <source>
        <strain evidence="2">HB182678</strain>
    </source>
</reference>
<comment type="caution">
    <text evidence="2">The sequence shown here is derived from an EMBL/GenBank/DDBJ whole genome shotgun (WGS) entry which is preliminary data.</text>
</comment>
<dbReference type="EMBL" id="JACVXA010000004">
    <property type="protein sequence ID" value="MBE3636989.1"/>
    <property type="molecule type" value="Genomic_DNA"/>
</dbReference>
<evidence type="ECO:0000313" key="3">
    <source>
        <dbReference type="Proteomes" id="UP000609121"/>
    </source>
</evidence>
<protein>
    <submittedName>
        <fullName evidence="2">Uncharacterized protein</fullName>
    </submittedName>
</protein>
<name>A0A8J7CTU0_9RHOB</name>
<evidence type="ECO:0000313" key="2">
    <source>
        <dbReference type="EMBL" id="MBE3636989.1"/>
    </source>
</evidence>
<keyword evidence="3" id="KW-1185">Reference proteome</keyword>
<proteinExistence type="predicted"/>
<accession>A0A8J7CTU0</accession>
<evidence type="ECO:0000256" key="1">
    <source>
        <dbReference type="SAM" id="SignalP"/>
    </source>
</evidence>